<evidence type="ECO:0000313" key="1">
    <source>
        <dbReference type="EMBL" id="ACD83122.1"/>
    </source>
</evidence>
<organism evidence="1 2">
    <name type="scientific">Methylacidiphilum infernorum (isolate V4)</name>
    <name type="common">Methylokorus infernorum (strain V4)</name>
    <dbReference type="NCBI Taxonomy" id="481448"/>
    <lineage>
        <taxon>Bacteria</taxon>
        <taxon>Pseudomonadati</taxon>
        <taxon>Verrucomicrobiota</taxon>
        <taxon>Methylacidiphilae</taxon>
        <taxon>Methylacidiphilales</taxon>
        <taxon>Methylacidiphilaceae</taxon>
        <taxon>Methylacidiphilum (ex Ratnadevi et al. 2023)</taxon>
    </lineage>
</organism>
<protein>
    <submittedName>
        <fullName evidence="1">Uncharacterized protein</fullName>
    </submittedName>
</protein>
<proteinExistence type="predicted"/>
<reference evidence="1 2" key="1">
    <citation type="journal article" date="2008" name="Biol. Direct">
        <title>Complete genome sequence of the extremely acidophilic methanotroph isolate V4, Methylacidiphilum infernorum, a representative of the bacterial phylum Verrucomicrobia.</title>
        <authorList>
            <person name="Hou S."/>
            <person name="Makarova K.S."/>
            <person name="Saw J.H."/>
            <person name="Senin P."/>
            <person name="Ly B.V."/>
            <person name="Zhou Z."/>
            <person name="Ren Y."/>
            <person name="Wang J."/>
            <person name="Galperin M.Y."/>
            <person name="Omelchenko M.V."/>
            <person name="Wolf Y.I."/>
            <person name="Yutin N."/>
            <person name="Koonin E.V."/>
            <person name="Stott M.B."/>
            <person name="Mountain B.W."/>
            <person name="Crowe M.A."/>
            <person name="Smirnova A.V."/>
            <person name="Dunfield P.F."/>
            <person name="Feng L."/>
            <person name="Wang L."/>
            <person name="Alam M."/>
        </authorList>
    </citation>
    <scope>NUCLEOTIDE SEQUENCE [LARGE SCALE GENOMIC DNA]</scope>
    <source>
        <strain evidence="2">Isolate V4</strain>
    </source>
</reference>
<dbReference type="HOGENOM" id="CLU_2955262_0_0_0"/>
<dbReference type="KEGG" id="min:Minf_1067"/>
<evidence type="ECO:0000313" key="2">
    <source>
        <dbReference type="Proteomes" id="UP000009149"/>
    </source>
</evidence>
<sequence length="59" mass="6769">MKKILKILLAVLAFILLFFAPHLTHLFERTQRQAVESKAIEKGLERIQKEQAAQSTHSP</sequence>
<dbReference type="Proteomes" id="UP000009149">
    <property type="component" value="Chromosome"/>
</dbReference>
<accession>B3DUW9</accession>
<dbReference type="AlphaFoldDB" id="B3DUW9"/>
<dbReference type="EMBL" id="CP000975">
    <property type="protein sequence ID" value="ACD83122.1"/>
    <property type="molecule type" value="Genomic_DNA"/>
</dbReference>
<name>B3DUW9_METI4</name>
<dbReference type="OrthoDB" id="199990at2"/>
<gene>
    <name evidence="1" type="ordered locus">Minf_1067</name>
</gene>
<dbReference type="eggNOG" id="ENOG5031U1P">
    <property type="taxonomic scope" value="Bacteria"/>
</dbReference>
<dbReference type="RefSeq" id="WP_012463404.1">
    <property type="nucleotide sequence ID" value="NC_010794.1"/>
</dbReference>